<gene>
    <name evidence="2" type="ORF">RF11_01540</name>
</gene>
<comment type="caution">
    <text evidence="2">The sequence shown here is derived from an EMBL/GenBank/DDBJ whole genome shotgun (WGS) entry which is preliminary data.</text>
</comment>
<proteinExistence type="predicted"/>
<reference evidence="2 3" key="1">
    <citation type="journal article" date="2014" name="Genome Biol. Evol.">
        <title>The genome of the myxosporean Thelohanellus kitauei shows adaptations to nutrient acquisition within its fish host.</title>
        <authorList>
            <person name="Yang Y."/>
            <person name="Xiong J."/>
            <person name="Zhou Z."/>
            <person name="Huo F."/>
            <person name="Miao W."/>
            <person name="Ran C."/>
            <person name="Liu Y."/>
            <person name="Zhang J."/>
            <person name="Feng J."/>
            <person name="Wang M."/>
            <person name="Wang M."/>
            <person name="Wang L."/>
            <person name="Yao B."/>
        </authorList>
    </citation>
    <scope>NUCLEOTIDE SEQUENCE [LARGE SCALE GENOMIC DNA]</scope>
    <source>
        <strain evidence="2">Wuqing</strain>
    </source>
</reference>
<feature type="region of interest" description="Disordered" evidence="1">
    <location>
        <begin position="17"/>
        <end position="45"/>
    </location>
</feature>
<evidence type="ECO:0000313" key="3">
    <source>
        <dbReference type="Proteomes" id="UP000031668"/>
    </source>
</evidence>
<accession>A0A0C2MXS2</accession>
<name>A0A0C2MXS2_THEKT</name>
<evidence type="ECO:0000256" key="1">
    <source>
        <dbReference type="SAM" id="MobiDB-lite"/>
    </source>
</evidence>
<keyword evidence="3" id="KW-1185">Reference proteome</keyword>
<feature type="compositionally biased region" description="Polar residues" evidence="1">
    <location>
        <begin position="32"/>
        <end position="44"/>
    </location>
</feature>
<evidence type="ECO:0000313" key="2">
    <source>
        <dbReference type="EMBL" id="KII68975.1"/>
    </source>
</evidence>
<dbReference type="AlphaFoldDB" id="A0A0C2MXS2"/>
<dbReference type="Proteomes" id="UP000031668">
    <property type="component" value="Unassembled WGS sequence"/>
</dbReference>
<dbReference type="EMBL" id="JWZT01002658">
    <property type="protein sequence ID" value="KII68975.1"/>
    <property type="molecule type" value="Genomic_DNA"/>
</dbReference>
<protein>
    <submittedName>
        <fullName evidence="2">Uncharacterized protein</fullName>
    </submittedName>
</protein>
<sequence>MTMGLLKYIPNQDCTNIGKIPKPNLSKETEPSDYQNSSYENSRNAEPVFADNLEPIKNEENTTDTSENASIFPRNEWKERQAQDYQIYIEYENNKYQLVLLRRVVKSNFTNNDIDEMVALYGRFNLKKIKYDEELFENVFLVLRSRSDFPRQRNELNKKYIKCIVEKCGKLISSKKGLKATVTSNHLNVLEVIAPLDMLQKVN</sequence>
<organism evidence="2 3">
    <name type="scientific">Thelohanellus kitauei</name>
    <name type="common">Myxosporean</name>
    <dbReference type="NCBI Taxonomy" id="669202"/>
    <lineage>
        <taxon>Eukaryota</taxon>
        <taxon>Metazoa</taxon>
        <taxon>Cnidaria</taxon>
        <taxon>Myxozoa</taxon>
        <taxon>Myxosporea</taxon>
        <taxon>Bivalvulida</taxon>
        <taxon>Platysporina</taxon>
        <taxon>Myxobolidae</taxon>
        <taxon>Thelohanellus</taxon>
    </lineage>
</organism>